<protein>
    <submittedName>
        <fullName evidence="4">GDSL family lipolytic protein</fullName>
    </submittedName>
</protein>
<dbReference type="InterPro" id="IPR013830">
    <property type="entry name" value="SGNH_hydro"/>
</dbReference>
<accession>A0A9K3L1X0</accession>
<dbReference type="EMBL" id="JAGRRH010000016">
    <property type="protein sequence ID" value="KAG7354113.1"/>
    <property type="molecule type" value="Genomic_DNA"/>
</dbReference>
<dbReference type="InterPro" id="IPR051532">
    <property type="entry name" value="Ester_Hydrolysis_Enzymes"/>
</dbReference>
<keyword evidence="2" id="KW-1133">Transmembrane helix</keyword>
<organism evidence="4 5">
    <name type="scientific">Nitzschia inconspicua</name>
    <dbReference type="NCBI Taxonomy" id="303405"/>
    <lineage>
        <taxon>Eukaryota</taxon>
        <taxon>Sar</taxon>
        <taxon>Stramenopiles</taxon>
        <taxon>Ochrophyta</taxon>
        <taxon>Bacillariophyta</taxon>
        <taxon>Bacillariophyceae</taxon>
        <taxon>Bacillariophycidae</taxon>
        <taxon>Bacillariales</taxon>
        <taxon>Bacillariaceae</taxon>
        <taxon>Nitzschia</taxon>
    </lineage>
</organism>
<dbReference type="PANTHER" id="PTHR30383">
    <property type="entry name" value="THIOESTERASE 1/PROTEASE 1/LYSOPHOSPHOLIPASE L1"/>
    <property type="match status" value="1"/>
</dbReference>
<evidence type="ECO:0000313" key="4">
    <source>
        <dbReference type="EMBL" id="KAG7354113.1"/>
    </source>
</evidence>
<dbReference type="Proteomes" id="UP000693970">
    <property type="component" value="Unassembled WGS sequence"/>
</dbReference>
<gene>
    <name evidence="4" type="ORF">IV203_003469</name>
</gene>
<sequence>MSSSQSSSWQDNDNDPLASSSTAAVISEQNRRQALEILHHDPLHIDHDEDDGEAVSLLYETNNFHYVDVSYGNSSNNQHHHRIRVCIGYCRRRYMNCRSIAAMITLLLIVVVAIALVTQKRIDIHNVSIPHLNIHNPHNNNNNNNLKDACLERFNKSIAELIQEVSSYTTDTSDWCHQQAGDDCHCESTIQPSPQTWPSQAKFDFWQKTLERNIQLVEQHTQQVQQQQQQEPQNHLDVVLFGDSITEHWLGTELTTRWEQWKGNKQVFDETFPNNNALPLGIAGDKVGQLLYRLENGELPKSLHAKVYWILIGTNDLTMQCSVEAVVAGNIRVVQELQRSKTEATIVLNSILPRGDQGEDDLTDSIMWQNIQSVNEWLQCYAESTIGVEFYDATGLFTKSSNGGIHQIEDYFYDDVHPSEEGSKGWAQAIKQRIEELTTG</sequence>
<dbReference type="Pfam" id="PF13472">
    <property type="entry name" value="Lipase_GDSL_2"/>
    <property type="match status" value="1"/>
</dbReference>
<dbReference type="AlphaFoldDB" id="A0A9K3L1X0"/>
<comment type="caution">
    <text evidence="4">The sequence shown here is derived from an EMBL/GenBank/DDBJ whole genome shotgun (WGS) entry which is preliminary data.</text>
</comment>
<evidence type="ECO:0000256" key="1">
    <source>
        <dbReference type="SAM" id="MobiDB-lite"/>
    </source>
</evidence>
<name>A0A9K3L1X0_9STRA</name>
<keyword evidence="5" id="KW-1185">Reference proteome</keyword>
<keyword evidence="2" id="KW-0472">Membrane</keyword>
<feature type="region of interest" description="Disordered" evidence="1">
    <location>
        <begin position="1"/>
        <end position="20"/>
    </location>
</feature>
<evidence type="ECO:0000313" key="5">
    <source>
        <dbReference type="Proteomes" id="UP000693970"/>
    </source>
</evidence>
<reference evidence="4" key="2">
    <citation type="submission" date="2021-04" db="EMBL/GenBank/DDBJ databases">
        <authorList>
            <person name="Podell S."/>
        </authorList>
    </citation>
    <scope>NUCLEOTIDE SEQUENCE</scope>
    <source>
        <strain evidence="4">Hildebrandi</strain>
    </source>
</reference>
<dbReference type="OrthoDB" id="48734at2759"/>
<proteinExistence type="predicted"/>
<dbReference type="GO" id="GO:0004622">
    <property type="term" value="F:phosphatidylcholine lysophospholipase activity"/>
    <property type="evidence" value="ECO:0007669"/>
    <property type="project" value="TreeGrafter"/>
</dbReference>
<dbReference type="PANTHER" id="PTHR30383:SF32">
    <property type="entry name" value="SGNH-HYDROLASE"/>
    <property type="match status" value="1"/>
</dbReference>
<feature type="domain" description="SGNH hydrolase-type esterase" evidence="3">
    <location>
        <begin position="240"/>
        <end position="423"/>
    </location>
</feature>
<feature type="transmembrane region" description="Helical" evidence="2">
    <location>
        <begin position="100"/>
        <end position="118"/>
    </location>
</feature>
<reference evidence="4" key="1">
    <citation type="journal article" date="2021" name="Sci. Rep.">
        <title>Diploid genomic architecture of Nitzschia inconspicua, an elite biomass production diatom.</title>
        <authorList>
            <person name="Oliver A."/>
            <person name="Podell S."/>
            <person name="Pinowska A."/>
            <person name="Traller J.C."/>
            <person name="Smith S.R."/>
            <person name="McClure R."/>
            <person name="Beliaev A."/>
            <person name="Bohutskyi P."/>
            <person name="Hill E.A."/>
            <person name="Rabines A."/>
            <person name="Zheng H."/>
            <person name="Allen L.Z."/>
            <person name="Kuo A."/>
            <person name="Grigoriev I.V."/>
            <person name="Allen A.E."/>
            <person name="Hazlebeck D."/>
            <person name="Allen E.E."/>
        </authorList>
    </citation>
    <scope>NUCLEOTIDE SEQUENCE</scope>
    <source>
        <strain evidence="4">Hildebrandi</strain>
    </source>
</reference>
<keyword evidence="2" id="KW-0812">Transmembrane</keyword>
<evidence type="ECO:0000256" key="2">
    <source>
        <dbReference type="SAM" id="Phobius"/>
    </source>
</evidence>
<evidence type="ECO:0000259" key="3">
    <source>
        <dbReference type="Pfam" id="PF13472"/>
    </source>
</evidence>